<dbReference type="GO" id="GO:0006402">
    <property type="term" value="P:mRNA catabolic process"/>
    <property type="evidence" value="ECO:0007669"/>
    <property type="project" value="TreeGrafter"/>
</dbReference>
<dbReference type="Proteomes" id="UP000232883">
    <property type="component" value="Chromosome"/>
</dbReference>
<dbReference type="Gene3D" id="2.30.30.110">
    <property type="match status" value="1"/>
</dbReference>
<keyword evidence="3" id="KW-1185">Reference proteome</keyword>
<name>A0A2K8YUA6_9BACT</name>
<comment type="function">
    <text evidence="1">Toxic component of a type II toxin-antitoxin (TA) system.</text>
</comment>
<dbReference type="AlphaFoldDB" id="A0A2K8YUA6"/>
<dbReference type="GO" id="GO:0016075">
    <property type="term" value="P:rRNA catabolic process"/>
    <property type="evidence" value="ECO:0007669"/>
    <property type="project" value="TreeGrafter"/>
</dbReference>
<accession>A0A2K8YUA6</accession>
<proteinExistence type="inferred from homology"/>
<organism evidence="2 3">
    <name type="scientific">Spirosoma pollinicola</name>
    <dbReference type="NCBI Taxonomy" id="2057025"/>
    <lineage>
        <taxon>Bacteria</taxon>
        <taxon>Pseudomonadati</taxon>
        <taxon>Bacteroidota</taxon>
        <taxon>Cytophagia</taxon>
        <taxon>Cytophagales</taxon>
        <taxon>Cytophagaceae</taxon>
        <taxon>Spirosoma</taxon>
    </lineage>
</organism>
<dbReference type="InterPro" id="IPR011067">
    <property type="entry name" value="Plasmid_toxin/cell-grow_inhib"/>
</dbReference>
<evidence type="ECO:0000256" key="1">
    <source>
        <dbReference type="PIRNR" id="PIRNR033490"/>
    </source>
</evidence>
<evidence type="ECO:0000313" key="3">
    <source>
        <dbReference type="Proteomes" id="UP000232883"/>
    </source>
</evidence>
<dbReference type="EC" id="3.1.-.-" evidence="1"/>
<reference evidence="2 3" key="1">
    <citation type="submission" date="2017-11" db="EMBL/GenBank/DDBJ databases">
        <title>Taxonomic description and genome sequences of Spirosoma HA7 sp. nov., isolated from pollen microhabitat of Corylus avellana.</title>
        <authorList>
            <person name="Ambika Manirajan B."/>
            <person name="Suarez C."/>
            <person name="Ratering S."/>
            <person name="Geissler-Plaum R."/>
            <person name="Cardinale M."/>
            <person name="Sylvia S."/>
        </authorList>
    </citation>
    <scope>NUCLEOTIDE SEQUENCE [LARGE SCALE GENOMIC DNA]</scope>
    <source>
        <strain evidence="2 3">HA7</strain>
    </source>
</reference>
<dbReference type="PANTHER" id="PTHR33988">
    <property type="entry name" value="ENDORIBONUCLEASE MAZF-RELATED"/>
    <property type="match status" value="1"/>
</dbReference>
<dbReference type="PANTHER" id="PTHR33988:SF2">
    <property type="entry name" value="ENDORIBONUCLEASE MAZF"/>
    <property type="match status" value="1"/>
</dbReference>
<keyword evidence="1" id="KW-0540">Nuclease</keyword>
<dbReference type="EMBL" id="CP025096">
    <property type="protein sequence ID" value="AUD01207.1"/>
    <property type="molecule type" value="Genomic_DNA"/>
</dbReference>
<dbReference type="GO" id="GO:0016787">
    <property type="term" value="F:hydrolase activity"/>
    <property type="evidence" value="ECO:0007669"/>
    <property type="project" value="UniProtKB-KW"/>
</dbReference>
<dbReference type="OrthoDB" id="9808744at2"/>
<dbReference type="KEGG" id="spir:CWM47_04890"/>
<evidence type="ECO:0000313" key="2">
    <source>
        <dbReference type="EMBL" id="AUD01207.1"/>
    </source>
</evidence>
<comment type="similarity">
    <text evidence="1">Belongs to the PemK/MazF family.</text>
</comment>
<dbReference type="RefSeq" id="WP_100986743.1">
    <property type="nucleotide sequence ID" value="NZ_CP025096.1"/>
</dbReference>
<dbReference type="GO" id="GO:0004521">
    <property type="term" value="F:RNA endonuclease activity"/>
    <property type="evidence" value="ECO:0007669"/>
    <property type="project" value="TreeGrafter"/>
</dbReference>
<sequence length="109" mass="12188">MAVVVARFDVWLVSLDPTKGSEIAKTRPCIVISPDSVNKYLNTVMVAPLTSTRKPYPTRVDCQFDNRDGQVTLDQARSVDKLRLIKKIGQLDEAINQKICATLVAMFSY</sequence>
<dbReference type="Pfam" id="PF02452">
    <property type="entry name" value="PemK_toxin"/>
    <property type="match status" value="1"/>
</dbReference>
<dbReference type="PIRSF" id="PIRSF033490">
    <property type="entry name" value="MazF"/>
    <property type="match status" value="1"/>
</dbReference>
<keyword evidence="1" id="KW-0255">Endonuclease</keyword>
<dbReference type="SUPFAM" id="SSF50118">
    <property type="entry name" value="Cell growth inhibitor/plasmid maintenance toxic component"/>
    <property type="match status" value="1"/>
</dbReference>
<dbReference type="GO" id="GO:0003677">
    <property type="term" value="F:DNA binding"/>
    <property type="evidence" value="ECO:0007669"/>
    <property type="project" value="InterPro"/>
</dbReference>
<dbReference type="InterPro" id="IPR003477">
    <property type="entry name" value="PemK-like"/>
</dbReference>
<protein>
    <recommendedName>
        <fullName evidence="1">mRNA interferase</fullName>
        <ecNumber evidence="1">3.1.-.-</ecNumber>
    </recommendedName>
</protein>
<gene>
    <name evidence="2" type="ORF">CWM47_04890</name>
</gene>
<keyword evidence="1" id="KW-0378">Hydrolase</keyword>